<dbReference type="AlphaFoldDB" id="A0AAW1CYQ6"/>
<feature type="region of interest" description="Disordered" evidence="1">
    <location>
        <begin position="208"/>
        <end position="231"/>
    </location>
</feature>
<accession>A0AAW1CYQ6</accession>
<name>A0AAW1CYQ6_9HEMI</name>
<feature type="region of interest" description="Disordered" evidence="1">
    <location>
        <begin position="89"/>
        <end position="188"/>
    </location>
</feature>
<keyword evidence="3" id="KW-1185">Reference proteome</keyword>
<feature type="compositionally biased region" description="Gly residues" evidence="1">
    <location>
        <begin position="112"/>
        <end position="127"/>
    </location>
</feature>
<evidence type="ECO:0000313" key="2">
    <source>
        <dbReference type="EMBL" id="KAK9503432.1"/>
    </source>
</evidence>
<dbReference type="EMBL" id="JAPXFL010000007">
    <property type="protein sequence ID" value="KAK9503432.1"/>
    <property type="molecule type" value="Genomic_DNA"/>
</dbReference>
<evidence type="ECO:0000256" key="1">
    <source>
        <dbReference type="SAM" id="MobiDB-lite"/>
    </source>
</evidence>
<evidence type="ECO:0000313" key="3">
    <source>
        <dbReference type="Proteomes" id="UP001461498"/>
    </source>
</evidence>
<gene>
    <name evidence="2" type="ORF">O3M35_009987</name>
</gene>
<protein>
    <submittedName>
        <fullName evidence="2">Uncharacterized protein</fullName>
    </submittedName>
</protein>
<sequence>MLMNMCGVVGSKPFRKYLEVDTTGQFWIWANGDNLSRRILSFVNYWELPPTAHFQQYVALYLIVKSVQTSKRCTSRCLSHNPLHPWFRDKRHQGWGQEPKSPLHHSTSTTGAGAGGGGGGSGGGPGTPGFTFPPTPPTDAATEAPQEYNLGGHAVGMFLHPTDPGTGPGSCDVKPMLGGQQKPREGHGYQSYQDYHYNSYHQLMFGGDKGSCTSPGQKGDPGQASTSQSNRSPMIWMKSETGLATEEIPIYVE</sequence>
<reference evidence="2 3" key="1">
    <citation type="submission" date="2022-12" db="EMBL/GenBank/DDBJ databases">
        <title>Chromosome-level genome assembly of true bugs.</title>
        <authorList>
            <person name="Ma L."/>
            <person name="Li H."/>
        </authorList>
    </citation>
    <scope>NUCLEOTIDE SEQUENCE [LARGE SCALE GENOMIC DNA]</scope>
    <source>
        <strain evidence="2">Lab_2022b</strain>
    </source>
</reference>
<dbReference type="Proteomes" id="UP001461498">
    <property type="component" value="Unassembled WGS sequence"/>
</dbReference>
<proteinExistence type="predicted"/>
<comment type="caution">
    <text evidence="2">The sequence shown here is derived from an EMBL/GenBank/DDBJ whole genome shotgun (WGS) entry which is preliminary data.</text>
</comment>
<organism evidence="2 3">
    <name type="scientific">Rhynocoris fuscipes</name>
    <dbReference type="NCBI Taxonomy" id="488301"/>
    <lineage>
        <taxon>Eukaryota</taxon>
        <taxon>Metazoa</taxon>
        <taxon>Ecdysozoa</taxon>
        <taxon>Arthropoda</taxon>
        <taxon>Hexapoda</taxon>
        <taxon>Insecta</taxon>
        <taxon>Pterygota</taxon>
        <taxon>Neoptera</taxon>
        <taxon>Paraneoptera</taxon>
        <taxon>Hemiptera</taxon>
        <taxon>Heteroptera</taxon>
        <taxon>Panheteroptera</taxon>
        <taxon>Cimicomorpha</taxon>
        <taxon>Reduviidae</taxon>
        <taxon>Harpactorinae</taxon>
        <taxon>Harpactorini</taxon>
        <taxon>Rhynocoris</taxon>
    </lineage>
</organism>